<dbReference type="PANTHER" id="PTHR22777:SF32">
    <property type="entry name" value="UPF0053 INNER MEMBRANE PROTEIN YFJD"/>
    <property type="match status" value="1"/>
</dbReference>
<dbReference type="GO" id="GO:0050660">
    <property type="term" value="F:flavin adenine dinucleotide binding"/>
    <property type="evidence" value="ECO:0007669"/>
    <property type="project" value="InterPro"/>
</dbReference>
<dbReference type="Proteomes" id="UP000236732">
    <property type="component" value="Unassembled WGS sequence"/>
</dbReference>
<accession>A0A1H6E519</accession>
<dbReference type="PANTHER" id="PTHR22777">
    <property type="entry name" value="HEMOLYSIN-RELATED"/>
    <property type="match status" value="1"/>
</dbReference>
<name>A0A1H6E519_9ACTN</name>
<evidence type="ECO:0000256" key="5">
    <source>
        <dbReference type="ARBA" id="ARBA00023122"/>
    </source>
</evidence>
<dbReference type="SUPFAM" id="SSF54631">
    <property type="entry name" value="CBS-domain pair"/>
    <property type="match status" value="1"/>
</dbReference>
<gene>
    <name evidence="8" type="ORF">SAMN05444920_107407</name>
</gene>
<dbReference type="SUPFAM" id="SSF56176">
    <property type="entry name" value="FAD-binding/transporter-associated domain-like"/>
    <property type="match status" value="1"/>
</dbReference>
<organism evidence="8 9">
    <name type="scientific">Nonomuraea solani</name>
    <dbReference type="NCBI Taxonomy" id="1144553"/>
    <lineage>
        <taxon>Bacteria</taxon>
        <taxon>Bacillati</taxon>
        <taxon>Actinomycetota</taxon>
        <taxon>Actinomycetes</taxon>
        <taxon>Streptosporangiales</taxon>
        <taxon>Streptosporangiaceae</taxon>
        <taxon>Nonomuraea</taxon>
    </lineage>
</organism>
<evidence type="ECO:0000313" key="9">
    <source>
        <dbReference type="Proteomes" id="UP000236732"/>
    </source>
</evidence>
<keyword evidence="4" id="KW-0677">Repeat</keyword>
<keyword evidence="5 6" id="KW-0129">CBS domain</keyword>
<dbReference type="InterPro" id="IPR044751">
    <property type="entry name" value="Ion_transp-like_CBS"/>
</dbReference>
<keyword evidence="3" id="KW-1003">Cell membrane</keyword>
<feature type="domain" description="CBS" evidence="7">
    <location>
        <begin position="3"/>
        <end position="62"/>
    </location>
</feature>
<dbReference type="Pfam" id="PF03471">
    <property type="entry name" value="CorC_HlyC"/>
    <property type="match status" value="1"/>
</dbReference>
<dbReference type="CDD" id="cd04590">
    <property type="entry name" value="CBS_pair_CorC_HlyC_assoc"/>
    <property type="match status" value="1"/>
</dbReference>
<evidence type="ECO:0000256" key="6">
    <source>
        <dbReference type="PROSITE-ProRule" id="PRU00703"/>
    </source>
</evidence>
<keyword evidence="9" id="KW-1185">Reference proteome</keyword>
<proteinExistence type="inferred from homology"/>
<comment type="similarity">
    <text evidence="2">Belongs to the UPF0053 family.</text>
</comment>
<dbReference type="GO" id="GO:0005886">
    <property type="term" value="C:plasma membrane"/>
    <property type="evidence" value="ECO:0007669"/>
    <property type="project" value="UniProtKB-SubCell"/>
</dbReference>
<dbReference type="Pfam" id="PF00571">
    <property type="entry name" value="CBS"/>
    <property type="match status" value="2"/>
</dbReference>
<dbReference type="SMART" id="SM00116">
    <property type="entry name" value="CBS"/>
    <property type="match status" value="2"/>
</dbReference>
<dbReference type="PROSITE" id="PS51371">
    <property type="entry name" value="CBS"/>
    <property type="match status" value="2"/>
</dbReference>
<sequence length="216" mass="23125">MLISRRDVFTLDAETPVEEARRLLAASGHSRAPVIRDNALEESVGIASLRDLLTDESAVTAADVARPPLLLPDSVPVADALRRFKSEREQFALVIDEHGVVDGIVTLEDLLEEVVGEIYDETDRDVIGVGREADGSILVPGGFPVHDLPDLDVHLDGRPDGDYTTVAGLVLALLGRVPTAPGESVTTGGWHLRVAATERHAITQVRLKRAAPAPAD</sequence>
<dbReference type="SMART" id="SM01091">
    <property type="entry name" value="CorC_HlyC"/>
    <property type="match status" value="1"/>
</dbReference>
<keyword evidence="3" id="KW-0472">Membrane</keyword>
<evidence type="ECO:0000256" key="2">
    <source>
        <dbReference type="ARBA" id="ARBA00006337"/>
    </source>
</evidence>
<evidence type="ECO:0000256" key="4">
    <source>
        <dbReference type="ARBA" id="ARBA00022737"/>
    </source>
</evidence>
<dbReference type="Gene3D" id="3.10.580.10">
    <property type="entry name" value="CBS-domain"/>
    <property type="match status" value="1"/>
</dbReference>
<evidence type="ECO:0000313" key="8">
    <source>
        <dbReference type="EMBL" id="SEG91975.1"/>
    </source>
</evidence>
<dbReference type="InterPro" id="IPR046342">
    <property type="entry name" value="CBS_dom_sf"/>
</dbReference>
<dbReference type="InterPro" id="IPR016169">
    <property type="entry name" value="FAD-bd_PCMH_sub2"/>
</dbReference>
<dbReference type="InterPro" id="IPR000644">
    <property type="entry name" value="CBS_dom"/>
</dbReference>
<feature type="domain" description="CBS" evidence="7">
    <location>
        <begin position="64"/>
        <end position="121"/>
    </location>
</feature>
<protein>
    <submittedName>
        <fullName evidence="8">Putative hemolysin</fullName>
    </submittedName>
</protein>
<dbReference type="InterPro" id="IPR005170">
    <property type="entry name" value="Transptr-assoc_dom"/>
</dbReference>
<dbReference type="AlphaFoldDB" id="A0A1H6E519"/>
<reference evidence="8 9" key="1">
    <citation type="submission" date="2016-10" db="EMBL/GenBank/DDBJ databases">
        <authorList>
            <person name="de Groot N.N."/>
        </authorList>
    </citation>
    <scope>NUCLEOTIDE SEQUENCE [LARGE SCALE GENOMIC DNA]</scope>
    <source>
        <strain evidence="8 9">CGMCC 4.7037</strain>
    </source>
</reference>
<comment type="subcellular location">
    <subcellularLocation>
        <location evidence="1">Cell membrane</location>
        <topology evidence="1">Multi-pass membrane protein</topology>
    </subcellularLocation>
</comment>
<evidence type="ECO:0000259" key="7">
    <source>
        <dbReference type="PROSITE" id="PS51371"/>
    </source>
</evidence>
<evidence type="ECO:0000256" key="1">
    <source>
        <dbReference type="ARBA" id="ARBA00004651"/>
    </source>
</evidence>
<dbReference type="Gene3D" id="3.30.465.10">
    <property type="match status" value="1"/>
</dbReference>
<dbReference type="EMBL" id="FNVT01000007">
    <property type="protein sequence ID" value="SEG91975.1"/>
    <property type="molecule type" value="Genomic_DNA"/>
</dbReference>
<evidence type="ECO:0000256" key="3">
    <source>
        <dbReference type="ARBA" id="ARBA00022475"/>
    </source>
</evidence>
<dbReference type="InterPro" id="IPR036318">
    <property type="entry name" value="FAD-bd_PCMH-like_sf"/>
</dbReference>